<comment type="caution">
    <text evidence="1">The sequence shown here is derived from an EMBL/GenBank/DDBJ whole genome shotgun (WGS) entry which is preliminary data.</text>
</comment>
<dbReference type="EMBL" id="JTDF01004034">
    <property type="protein sequence ID" value="KAF8567287.1"/>
    <property type="molecule type" value="Genomic_DNA"/>
</dbReference>
<protein>
    <submittedName>
        <fullName evidence="1">Uncharacterized protein</fullName>
    </submittedName>
</protein>
<dbReference type="Proteomes" id="UP000699462">
    <property type="component" value="Unassembled WGS sequence"/>
</dbReference>
<evidence type="ECO:0000313" key="1">
    <source>
        <dbReference type="EMBL" id="KAF8567287.1"/>
    </source>
</evidence>
<dbReference type="OrthoDB" id="1045822at2759"/>
<gene>
    <name evidence="1" type="ORF">P879_05525</name>
</gene>
<accession>A0A8T0DKP0</accession>
<keyword evidence="2" id="KW-1185">Reference proteome</keyword>
<proteinExistence type="predicted"/>
<sequence length="70" mass="8134">MYHRYREPACAPLLNPLAVVTLRSFHRGRERIRGTLLNDCLLGTCCFCCAMCQIDRDMKHCEKIRGYVDV</sequence>
<organism evidence="1 2">
    <name type="scientific">Paragonimus westermani</name>
    <dbReference type="NCBI Taxonomy" id="34504"/>
    <lineage>
        <taxon>Eukaryota</taxon>
        <taxon>Metazoa</taxon>
        <taxon>Spiralia</taxon>
        <taxon>Lophotrochozoa</taxon>
        <taxon>Platyhelminthes</taxon>
        <taxon>Trematoda</taxon>
        <taxon>Digenea</taxon>
        <taxon>Plagiorchiida</taxon>
        <taxon>Troglotremata</taxon>
        <taxon>Troglotrematidae</taxon>
        <taxon>Paragonimus</taxon>
    </lineage>
</organism>
<evidence type="ECO:0000313" key="2">
    <source>
        <dbReference type="Proteomes" id="UP000699462"/>
    </source>
</evidence>
<reference evidence="1 2" key="1">
    <citation type="submission" date="2019-07" db="EMBL/GenBank/DDBJ databases">
        <title>Annotation for the trematode Paragonimus westermani.</title>
        <authorList>
            <person name="Choi Y.-J."/>
        </authorList>
    </citation>
    <scope>NUCLEOTIDE SEQUENCE [LARGE SCALE GENOMIC DNA]</scope>
    <source>
        <strain evidence="1">180907_Pwestermani</strain>
    </source>
</reference>
<name>A0A8T0DKP0_9TREM</name>
<dbReference type="AlphaFoldDB" id="A0A8T0DKP0"/>